<keyword evidence="3" id="KW-0732">Signal</keyword>
<evidence type="ECO:0000313" key="5">
    <source>
        <dbReference type="Proteomes" id="UP000277094"/>
    </source>
</evidence>
<reference evidence="4 5" key="1">
    <citation type="submission" date="2018-11" db="EMBL/GenBank/DDBJ databases">
        <authorList>
            <person name="Li F."/>
        </authorList>
    </citation>
    <scope>NUCLEOTIDE SEQUENCE [LARGE SCALE GENOMIC DNA]</scope>
    <source>
        <strain evidence="4 5">KIS18-7</strain>
    </source>
</reference>
<dbReference type="PANTHER" id="PTHR36842">
    <property type="entry name" value="PROTEIN TOLB HOMOLOG"/>
    <property type="match status" value="1"/>
</dbReference>
<gene>
    <name evidence="4" type="ORF">EFL95_00480</name>
</gene>
<dbReference type="PANTHER" id="PTHR36842:SF1">
    <property type="entry name" value="PROTEIN TOLB"/>
    <property type="match status" value="1"/>
</dbReference>
<organism evidence="4 5">
    <name type="scientific">Nocardioides marmorisolisilvae</name>
    <dbReference type="NCBI Taxonomy" id="1542737"/>
    <lineage>
        <taxon>Bacteria</taxon>
        <taxon>Bacillati</taxon>
        <taxon>Actinomycetota</taxon>
        <taxon>Actinomycetes</taxon>
        <taxon>Propionibacteriales</taxon>
        <taxon>Nocardioidaceae</taxon>
        <taxon>Nocardioides</taxon>
    </lineage>
</organism>
<feature type="signal peptide" evidence="3">
    <location>
        <begin position="1"/>
        <end position="19"/>
    </location>
</feature>
<dbReference type="Pfam" id="PF07676">
    <property type="entry name" value="PD40"/>
    <property type="match status" value="3"/>
</dbReference>
<feature type="region of interest" description="Disordered" evidence="2">
    <location>
        <begin position="332"/>
        <end position="356"/>
    </location>
</feature>
<name>A0A3N0DZ68_9ACTN</name>
<dbReference type="Gene3D" id="2.120.10.30">
    <property type="entry name" value="TolB, C-terminal domain"/>
    <property type="match status" value="2"/>
</dbReference>
<dbReference type="RefSeq" id="WP_123232107.1">
    <property type="nucleotide sequence ID" value="NZ_RJSG01000001.1"/>
</dbReference>
<dbReference type="InterPro" id="IPR011659">
    <property type="entry name" value="WD40"/>
</dbReference>
<dbReference type="OrthoDB" id="9758793at2"/>
<comment type="caution">
    <text evidence="4">The sequence shown here is derived from an EMBL/GenBank/DDBJ whole genome shotgun (WGS) entry which is preliminary data.</text>
</comment>
<evidence type="ECO:0000313" key="4">
    <source>
        <dbReference type="EMBL" id="RNL80900.1"/>
    </source>
</evidence>
<accession>A0A3N0DZ68</accession>
<dbReference type="AlphaFoldDB" id="A0A3N0DZ68"/>
<dbReference type="Proteomes" id="UP000277094">
    <property type="component" value="Unassembled WGS sequence"/>
</dbReference>
<evidence type="ECO:0000256" key="3">
    <source>
        <dbReference type="SAM" id="SignalP"/>
    </source>
</evidence>
<dbReference type="SUPFAM" id="SSF69304">
    <property type="entry name" value="Tricorn protease N-terminal domain"/>
    <property type="match status" value="1"/>
</dbReference>
<dbReference type="EMBL" id="RJSG01000001">
    <property type="protein sequence ID" value="RNL80900.1"/>
    <property type="molecule type" value="Genomic_DNA"/>
</dbReference>
<feature type="compositionally biased region" description="Polar residues" evidence="2">
    <location>
        <begin position="24"/>
        <end position="34"/>
    </location>
</feature>
<evidence type="ECO:0000256" key="1">
    <source>
        <dbReference type="ARBA" id="ARBA00009820"/>
    </source>
</evidence>
<dbReference type="PROSITE" id="PS51257">
    <property type="entry name" value="PROKAR_LIPOPROTEIN"/>
    <property type="match status" value="1"/>
</dbReference>
<protein>
    <submittedName>
        <fullName evidence="4">Uncharacterized protein</fullName>
    </submittedName>
</protein>
<proteinExistence type="inferred from homology"/>
<sequence length="356" mass="37130">MKRLLVLVVMTALVVGGCAGGGSETPSGQHTTSLAGPRDPDGRIALRRFVDDAETSAAIYVLDADGTDETRLTRPAPGVIDDEPDWSPDGTSVVFTRTTAGAEGAEARVLCTISVDGSAPTQLSASYAPDGNTSIAGWDIQGAFSPDGKLLAFAHLEGLVAVGGTHGIPEGSDQIESSEIWVMNADGTHRRQVTRHAAYSGDSGGVAWSPDGSKLVYSRFNSAAAHPRDGRALFVVDLADGHERRLTPWSLGAGGTPEWSPATNLIAFRAVQDEESGIGNFFTVRPDGTGLTQVTHFVDTVISHKIGFSPDGAQLVFGKTGENGSSDIFTANLDGSDLRPVATRPQSESSADWGAP</sequence>
<feature type="chain" id="PRO_5039520699" evidence="3">
    <location>
        <begin position="20"/>
        <end position="356"/>
    </location>
</feature>
<comment type="similarity">
    <text evidence="1">Belongs to the TolB family.</text>
</comment>
<keyword evidence="5" id="KW-1185">Reference proteome</keyword>
<feature type="region of interest" description="Disordered" evidence="2">
    <location>
        <begin position="19"/>
        <end position="40"/>
    </location>
</feature>
<dbReference type="InterPro" id="IPR011042">
    <property type="entry name" value="6-blade_b-propeller_TolB-like"/>
</dbReference>
<evidence type="ECO:0000256" key="2">
    <source>
        <dbReference type="SAM" id="MobiDB-lite"/>
    </source>
</evidence>